<protein>
    <submittedName>
        <fullName evidence="2">Uncharacterized protein</fullName>
    </submittedName>
</protein>
<reference evidence="2" key="1">
    <citation type="submission" date="2014-11" db="EMBL/GenBank/DDBJ databases">
        <authorList>
            <person name="Amaro Gonzalez C."/>
        </authorList>
    </citation>
    <scope>NUCLEOTIDE SEQUENCE</scope>
</reference>
<dbReference type="AlphaFoldDB" id="A0A0E9W7T0"/>
<dbReference type="EMBL" id="GBXM01022165">
    <property type="protein sequence ID" value="JAH86412.1"/>
    <property type="molecule type" value="Transcribed_RNA"/>
</dbReference>
<feature type="region of interest" description="Disordered" evidence="1">
    <location>
        <begin position="12"/>
        <end position="36"/>
    </location>
</feature>
<evidence type="ECO:0000256" key="1">
    <source>
        <dbReference type="SAM" id="MobiDB-lite"/>
    </source>
</evidence>
<reference evidence="2" key="2">
    <citation type="journal article" date="2015" name="Fish Shellfish Immunol.">
        <title>Early steps in the European eel (Anguilla anguilla)-Vibrio vulnificus interaction in the gills: Role of the RtxA13 toxin.</title>
        <authorList>
            <person name="Callol A."/>
            <person name="Pajuelo D."/>
            <person name="Ebbesson L."/>
            <person name="Teles M."/>
            <person name="MacKenzie S."/>
            <person name="Amaro C."/>
        </authorList>
    </citation>
    <scope>NUCLEOTIDE SEQUENCE</scope>
</reference>
<accession>A0A0E9W7T0</accession>
<organism evidence="2">
    <name type="scientific">Anguilla anguilla</name>
    <name type="common">European freshwater eel</name>
    <name type="synonym">Muraena anguilla</name>
    <dbReference type="NCBI Taxonomy" id="7936"/>
    <lineage>
        <taxon>Eukaryota</taxon>
        <taxon>Metazoa</taxon>
        <taxon>Chordata</taxon>
        <taxon>Craniata</taxon>
        <taxon>Vertebrata</taxon>
        <taxon>Euteleostomi</taxon>
        <taxon>Actinopterygii</taxon>
        <taxon>Neopterygii</taxon>
        <taxon>Teleostei</taxon>
        <taxon>Anguilliformes</taxon>
        <taxon>Anguillidae</taxon>
        <taxon>Anguilla</taxon>
    </lineage>
</organism>
<name>A0A0E9W7T0_ANGAN</name>
<evidence type="ECO:0000313" key="2">
    <source>
        <dbReference type="EMBL" id="JAH86412.1"/>
    </source>
</evidence>
<proteinExistence type="predicted"/>
<sequence length="36" mass="4046">MGEESLRAAIGEWRRYGQTDRPTSLPSSETGKHVRS</sequence>
<feature type="compositionally biased region" description="Polar residues" evidence="1">
    <location>
        <begin position="20"/>
        <end position="29"/>
    </location>
</feature>